<dbReference type="PANTHER" id="PTHR12952:SF0">
    <property type="entry name" value="PROTEIN SYS1 HOMOLOG"/>
    <property type="match status" value="1"/>
</dbReference>
<feature type="transmembrane region" description="Helical" evidence="9">
    <location>
        <begin position="62"/>
        <end position="80"/>
    </location>
</feature>
<dbReference type="Proteomes" id="UP001165289">
    <property type="component" value="Unassembled WGS sequence"/>
</dbReference>
<keyword evidence="8 9" id="KW-0472">Membrane</keyword>
<dbReference type="GO" id="GO:0034067">
    <property type="term" value="P:protein localization to Golgi apparatus"/>
    <property type="evidence" value="ECO:0007669"/>
    <property type="project" value="TreeGrafter"/>
</dbReference>
<evidence type="ECO:0000313" key="11">
    <source>
        <dbReference type="Proteomes" id="UP001165289"/>
    </source>
</evidence>
<evidence type="ECO:0000256" key="8">
    <source>
        <dbReference type="ARBA" id="ARBA00023136"/>
    </source>
</evidence>
<dbReference type="GO" id="GO:0000139">
    <property type="term" value="C:Golgi membrane"/>
    <property type="evidence" value="ECO:0007669"/>
    <property type="project" value="UniProtKB-SubCell"/>
</dbReference>
<keyword evidence="6 9" id="KW-1133">Transmembrane helix</keyword>
<keyword evidence="4 9" id="KW-0812">Transmembrane</keyword>
<protein>
    <recommendedName>
        <fullName evidence="12">Protein SYS1 homolog</fullName>
    </recommendedName>
</protein>
<dbReference type="Pfam" id="PF09801">
    <property type="entry name" value="SYS1"/>
    <property type="match status" value="1"/>
</dbReference>
<dbReference type="EMBL" id="JAKMXF010000166">
    <property type="protein sequence ID" value="KAI6655887.1"/>
    <property type="molecule type" value="Genomic_DNA"/>
</dbReference>
<proteinExistence type="inferred from homology"/>
<comment type="caution">
    <text evidence="10">The sequence shown here is derived from an EMBL/GenBank/DDBJ whole genome shotgun (WGS) entry which is preliminary data.</text>
</comment>
<evidence type="ECO:0000256" key="4">
    <source>
        <dbReference type="ARBA" id="ARBA00022692"/>
    </source>
</evidence>
<feature type="transmembrane region" description="Helical" evidence="9">
    <location>
        <begin position="116"/>
        <end position="135"/>
    </location>
</feature>
<dbReference type="GO" id="GO:0005829">
    <property type="term" value="C:cytosol"/>
    <property type="evidence" value="ECO:0007669"/>
    <property type="project" value="GOC"/>
</dbReference>
<dbReference type="GO" id="GO:0006895">
    <property type="term" value="P:Golgi to endosome transport"/>
    <property type="evidence" value="ECO:0007669"/>
    <property type="project" value="TreeGrafter"/>
</dbReference>
<name>A0AAV7K3T5_9METZ</name>
<evidence type="ECO:0000256" key="5">
    <source>
        <dbReference type="ARBA" id="ARBA00022927"/>
    </source>
</evidence>
<keyword evidence="3" id="KW-0813">Transport</keyword>
<evidence type="ECO:0000256" key="7">
    <source>
        <dbReference type="ARBA" id="ARBA00023034"/>
    </source>
</evidence>
<keyword evidence="5" id="KW-0653">Protein transport</keyword>
<dbReference type="InterPro" id="IPR019185">
    <property type="entry name" value="Integral_membrane_SYS1-rel"/>
</dbReference>
<comment type="similarity">
    <text evidence="2">Belongs to the SYS1 family.</text>
</comment>
<dbReference type="GO" id="GO:0043001">
    <property type="term" value="P:Golgi to plasma membrane protein transport"/>
    <property type="evidence" value="ECO:0007669"/>
    <property type="project" value="TreeGrafter"/>
</dbReference>
<evidence type="ECO:0000256" key="9">
    <source>
        <dbReference type="SAM" id="Phobius"/>
    </source>
</evidence>
<accession>A0AAV7K3T5</accession>
<dbReference type="AlphaFoldDB" id="A0AAV7K3T5"/>
<evidence type="ECO:0000313" key="10">
    <source>
        <dbReference type="EMBL" id="KAI6655887.1"/>
    </source>
</evidence>
<evidence type="ECO:0000256" key="2">
    <source>
        <dbReference type="ARBA" id="ARBA00008160"/>
    </source>
</evidence>
<evidence type="ECO:0000256" key="1">
    <source>
        <dbReference type="ARBA" id="ARBA00004653"/>
    </source>
</evidence>
<comment type="subcellular location">
    <subcellularLocation>
        <location evidence="1">Golgi apparatus membrane</location>
        <topology evidence="1">Multi-pass membrane protein</topology>
    </subcellularLocation>
</comment>
<sequence length="151" mass="17258">MPSVFRSFIWDPVLIIAQITTLQSIYYFSYGLLVYVVDSAWLGDSVTLSYIFNSHHLTTTHWYQIIPILTNSLLLSIAVWKIVQRAKLCIDFAATCHIIHLVVCTCYGGFPIDWLWWVGNLLSFAIMAILGEYLCMKTDLAPVAIHLTREN</sequence>
<feature type="transmembrane region" description="Helical" evidence="9">
    <location>
        <begin position="92"/>
        <end position="110"/>
    </location>
</feature>
<evidence type="ECO:0000256" key="3">
    <source>
        <dbReference type="ARBA" id="ARBA00022448"/>
    </source>
</evidence>
<evidence type="ECO:0008006" key="12">
    <source>
        <dbReference type="Google" id="ProtNLM"/>
    </source>
</evidence>
<keyword evidence="11" id="KW-1185">Reference proteome</keyword>
<reference evidence="10 11" key="1">
    <citation type="journal article" date="2023" name="BMC Biol.">
        <title>The compact genome of the sponge Oopsacas minuta (Hexactinellida) is lacking key metazoan core genes.</title>
        <authorList>
            <person name="Santini S."/>
            <person name="Schenkelaars Q."/>
            <person name="Jourda C."/>
            <person name="Duchesne M."/>
            <person name="Belahbib H."/>
            <person name="Rocher C."/>
            <person name="Selva M."/>
            <person name="Riesgo A."/>
            <person name="Vervoort M."/>
            <person name="Leys S.P."/>
            <person name="Kodjabachian L."/>
            <person name="Le Bivic A."/>
            <person name="Borchiellini C."/>
            <person name="Claverie J.M."/>
            <person name="Renard E."/>
        </authorList>
    </citation>
    <scope>NUCLEOTIDE SEQUENCE [LARGE SCALE GENOMIC DNA]</scope>
    <source>
        <strain evidence="10">SPO-2</strain>
    </source>
</reference>
<gene>
    <name evidence="10" type="ORF">LOD99_1621</name>
</gene>
<organism evidence="10 11">
    <name type="scientific">Oopsacas minuta</name>
    <dbReference type="NCBI Taxonomy" id="111878"/>
    <lineage>
        <taxon>Eukaryota</taxon>
        <taxon>Metazoa</taxon>
        <taxon>Porifera</taxon>
        <taxon>Hexactinellida</taxon>
        <taxon>Hexasterophora</taxon>
        <taxon>Lyssacinosida</taxon>
        <taxon>Leucopsacidae</taxon>
        <taxon>Oopsacas</taxon>
    </lineage>
</organism>
<keyword evidence="7" id="KW-0333">Golgi apparatus</keyword>
<evidence type="ECO:0000256" key="6">
    <source>
        <dbReference type="ARBA" id="ARBA00022989"/>
    </source>
</evidence>
<dbReference type="PANTHER" id="PTHR12952">
    <property type="entry name" value="SYS1"/>
    <property type="match status" value="1"/>
</dbReference>
<dbReference type="GO" id="GO:0005802">
    <property type="term" value="C:trans-Golgi network"/>
    <property type="evidence" value="ECO:0007669"/>
    <property type="project" value="TreeGrafter"/>
</dbReference>